<dbReference type="EMBL" id="MGFQ01000010">
    <property type="protein sequence ID" value="OGM10456.1"/>
    <property type="molecule type" value="Genomic_DNA"/>
</dbReference>
<reference evidence="1 2" key="1">
    <citation type="journal article" date="2016" name="Nat. Commun.">
        <title>Thousands of microbial genomes shed light on interconnected biogeochemical processes in an aquifer system.</title>
        <authorList>
            <person name="Anantharaman K."/>
            <person name="Brown C.T."/>
            <person name="Hug L.A."/>
            <person name="Sharon I."/>
            <person name="Castelle C.J."/>
            <person name="Probst A.J."/>
            <person name="Thomas B.C."/>
            <person name="Singh A."/>
            <person name="Wilkins M.J."/>
            <person name="Karaoz U."/>
            <person name="Brodie E.L."/>
            <person name="Williams K.H."/>
            <person name="Hubbard S.S."/>
            <person name="Banfield J.F."/>
        </authorList>
    </citation>
    <scope>NUCLEOTIDE SEQUENCE [LARGE SCALE GENOMIC DNA]</scope>
</reference>
<gene>
    <name evidence="1" type="ORF">A2Z67_04060</name>
</gene>
<comment type="caution">
    <text evidence="1">The sequence shown here is derived from an EMBL/GenBank/DDBJ whole genome shotgun (WGS) entry which is preliminary data.</text>
</comment>
<dbReference type="Proteomes" id="UP000176939">
    <property type="component" value="Unassembled WGS sequence"/>
</dbReference>
<name>A0A1F7X5T9_9BACT</name>
<protein>
    <submittedName>
        <fullName evidence="1">Uncharacterized protein</fullName>
    </submittedName>
</protein>
<organism evidence="1 2">
    <name type="scientific">Candidatus Woesebacteria bacterium RBG_13_36_22</name>
    <dbReference type="NCBI Taxonomy" id="1802478"/>
    <lineage>
        <taxon>Bacteria</taxon>
        <taxon>Candidatus Woeseibacteriota</taxon>
    </lineage>
</organism>
<sequence length="73" mass="8175">MGGWMGEESLCSECDPEIGKWHGEFPKKNAVGMMEDDNGFLYTKEELAPGGYFHGRVKAKEIKKDAKHGNKND</sequence>
<evidence type="ECO:0000313" key="2">
    <source>
        <dbReference type="Proteomes" id="UP000176939"/>
    </source>
</evidence>
<evidence type="ECO:0000313" key="1">
    <source>
        <dbReference type="EMBL" id="OGM10456.1"/>
    </source>
</evidence>
<proteinExistence type="predicted"/>
<dbReference type="AlphaFoldDB" id="A0A1F7X5T9"/>
<accession>A0A1F7X5T9</accession>